<dbReference type="EMBL" id="BAABME010003350">
    <property type="protein sequence ID" value="GAA0158445.1"/>
    <property type="molecule type" value="Genomic_DNA"/>
</dbReference>
<feature type="compositionally biased region" description="Basic residues" evidence="1">
    <location>
        <begin position="70"/>
        <end position="80"/>
    </location>
</feature>
<feature type="region of interest" description="Disordered" evidence="1">
    <location>
        <begin position="25"/>
        <end position="115"/>
    </location>
</feature>
<dbReference type="AlphaFoldDB" id="A0AAV3Q4M8"/>
<organism evidence="2 3">
    <name type="scientific">Lithospermum erythrorhizon</name>
    <name type="common">Purple gromwell</name>
    <name type="synonym">Lithospermum officinale var. erythrorhizon</name>
    <dbReference type="NCBI Taxonomy" id="34254"/>
    <lineage>
        <taxon>Eukaryota</taxon>
        <taxon>Viridiplantae</taxon>
        <taxon>Streptophyta</taxon>
        <taxon>Embryophyta</taxon>
        <taxon>Tracheophyta</taxon>
        <taxon>Spermatophyta</taxon>
        <taxon>Magnoliopsida</taxon>
        <taxon>eudicotyledons</taxon>
        <taxon>Gunneridae</taxon>
        <taxon>Pentapetalae</taxon>
        <taxon>asterids</taxon>
        <taxon>lamiids</taxon>
        <taxon>Boraginales</taxon>
        <taxon>Boraginaceae</taxon>
        <taxon>Boraginoideae</taxon>
        <taxon>Lithospermeae</taxon>
        <taxon>Lithospermum</taxon>
    </lineage>
</organism>
<proteinExistence type="predicted"/>
<evidence type="ECO:0000313" key="3">
    <source>
        <dbReference type="Proteomes" id="UP001454036"/>
    </source>
</evidence>
<accession>A0AAV3Q4M8</accession>
<comment type="caution">
    <text evidence="2">The sequence shown here is derived from an EMBL/GenBank/DDBJ whole genome shotgun (WGS) entry which is preliminary data.</text>
</comment>
<feature type="compositionally biased region" description="Basic and acidic residues" evidence="1">
    <location>
        <begin position="88"/>
        <end position="112"/>
    </location>
</feature>
<feature type="compositionally biased region" description="Acidic residues" evidence="1">
    <location>
        <begin position="50"/>
        <end position="59"/>
    </location>
</feature>
<reference evidence="2 3" key="1">
    <citation type="submission" date="2024-01" db="EMBL/GenBank/DDBJ databases">
        <title>The complete chloroplast genome sequence of Lithospermum erythrorhizon: insights into the phylogenetic relationship among Boraginaceae species and the maternal lineages of purple gromwells.</title>
        <authorList>
            <person name="Okada T."/>
            <person name="Watanabe K."/>
        </authorList>
    </citation>
    <scope>NUCLEOTIDE SEQUENCE [LARGE SCALE GENOMIC DNA]</scope>
</reference>
<gene>
    <name evidence="2" type="ORF">LIER_15466</name>
</gene>
<sequence length="171" mass="19166">MVEGMDPAIPDAVDTKPVTVKAVDGGAIPSIINTNDETPGKEERPTVDQGVDDNMEADIQEVIPEDVGQKKKSKKIKHKKNVDVGEISEPKRKLSKEERKAKRARLREEQKRQQRRPLMLMMRRANGGQTGYNLQLSDIVKVLIGGDVDTWHDKRLPSSKLSVMYAVLNKV</sequence>
<keyword evidence="3" id="KW-1185">Reference proteome</keyword>
<name>A0AAV3Q4M8_LITER</name>
<protein>
    <submittedName>
        <fullName evidence="2">Uncharacterized protein</fullName>
    </submittedName>
</protein>
<evidence type="ECO:0000256" key="1">
    <source>
        <dbReference type="SAM" id="MobiDB-lite"/>
    </source>
</evidence>
<dbReference type="Proteomes" id="UP001454036">
    <property type="component" value="Unassembled WGS sequence"/>
</dbReference>
<evidence type="ECO:0000313" key="2">
    <source>
        <dbReference type="EMBL" id="GAA0158445.1"/>
    </source>
</evidence>